<dbReference type="AlphaFoldDB" id="A0A0M9A9J2"/>
<accession>A0A0M9A9J2</accession>
<dbReference type="EMBL" id="KQ435709">
    <property type="protein sequence ID" value="KOX79980.1"/>
    <property type="molecule type" value="Genomic_DNA"/>
</dbReference>
<dbReference type="Proteomes" id="UP000053105">
    <property type="component" value="Unassembled WGS sequence"/>
</dbReference>
<organism evidence="1 2">
    <name type="scientific">Melipona quadrifasciata</name>
    <dbReference type="NCBI Taxonomy" id="166423"/>
    <lineage>
        <taxon>Eukaryota</taxon>
        <taxon>Metazoa</taxon>
        <taxon>Ecdysozoa</taxon>
        <taxon>Arthropoda</taxon>
        <taxon>Hexapoda</taxon>
        <taxon>Insecta</taxon>
        <taxon>Pterygota</taxon>
        <taxon>Neoptera</taxon>
        <taxon>Endopterygota</taxon>
        <taxon>Hymenoptera</taxon>
        <taxon>Apocrita</taxon>
        <taxon>Aculeata</taxon>
        <taxon>Apoidea</taxon>
        <taxon>Anthophila</taxon>
        <taxon>Apidae</taxon>
        <taxon>Melipona</taxon>
    </lineage>
</organism>
<evidence type="ECO:0000313" key="1">
    <source>
        <dbReference type="EMBL" id="KOX79980.1"/>
    </source>
</evidence>
<name>A0A0M9A9J2_9HYME</name>
<gene>
    <name evidence="1" type="ORF">WN51_06392</name>
</gene>
<reference evidence="1 2" key="1">
    <citation type="submission" date="2015-07" db="EMBL/GenBank/DDBJ databases">
        <title>The genome of Melipona quadrifasciata.</title>
        <authorList>
            <person name="Pan H."/>
            <person name="Kapheim K."/>
        </authorList>
    </citation>
    <scope>NUCLEOTIDE SEQUENCE [LARGE SCALE GENOMIC DNA]</scope>
    <source>
        <strain evidence="1">0111107301</strain>
        <tissue evidence="1">Whole body</tissue>
    </source>
</reference>
<protein>
    <submittedName>
        <fullName evidence="1">Uncharacterized protein</fullName>
    </submittedName>
</protein>
<sequence>MYFSFLYGYARGFHHLTNVFLLTKKDRQEIRCIFEEDHCNEVTSSGEPGKPRISASKINVSAITIFMVAL</sequence>
<proteinExistence type="predicted"/>
<keyword evidence="2" id="KW-1185">Reference proteome</keyword>
<evidence type="ECO:0000313" key="2">
    <source>
        <dbReference type="Proteomes" id="UP000053105"/>
    </source>
</evidence>